<gene>
    <name evidence="2" type="ORF">ANPL_03535</name>
</gene>
<dbReference type="AlphaFoldDB" id="A0A858PYW2"/>
<evidence type="ECO:0000313" key="2">
    <source>
        <dbReference type="EMBL" id="QJC27760.1"/>
    </source>
</evidence>
<dbReference type="InterPro" id="IPR016181">
    <property type="entry name" value="Acyl_CoA_acyltransferase"/>
</dbReference>
<dbReference type="CDD" id="cd04301">
    <property type="entry name" value="NAT_SF"/>
    <property type="match status" value="1"/>
</dbReference>
<proteinExistence type="predicted"/>
<keyword evidence="3" id="KW-1185">Reference proteome</keyword>
<evidence type="ECO:0000259" key="1">
    <source>
        <dbReference type="PROSITE" id="PS51186"/>
    </source>
</evidence>
<keyword evidence="2" id="KW-0808">Transferase</keyword>
<dbReference type="GO" id="GO:0016747">
    <property type="term" value="F:acyltransferase activity, transferring groups other than amino-acyl groups"/>
    <property type="evidence" value="ECO:0007669"/>
    <property type="project" value="InterPro"/>
</dbReference>
<dbReference type="KEGG" id="aplt:ANPL_03535"/>
<dbReference type="SUPFAM" id="SSF55729">
    <property type="entry name" value="Acyl-CoA N-acyltransferases (Nat)"/>
    <property type="match status" value="1"/>
</dbReference>
<organism evidence="2 3">
    <name type="scientific">Anaplasma platys</name>
    <dbReference type="NCBI Taxonomy" id="949"/>
    <lineage>
        <taxon>Bacteria</taxon>
        <taxon>Pseudomonadati</taxon>
        <taxon>Pseudomonadota</taxon>
        <taxon>Alphaproteobacteria</taxon>
        <taxon>Rickettsiales</taxon>
        <taxon>Anaplasmataceae</taxon>
        <taxon>Anaplasma</taxon>
    </lineage>
</organism>
<dbReference type="PROSITE" id="PS51186">
    <property type="entry name" value="GNAT"/>
    <property type="match status" value="1"/>
</dbReference>
<name>A0A858PYW2_9RICK</name>
<dbReference type="Pfam" id="PF00583">
    <property type="entry name" value="Acetyltransf_1"/>
    <property type="match status" value="1"/>
</dbReference>
<dbReference type="EMBL" id="CP046391">
    <property type="protein sequence ID" value="QJC27760.1"/>
    <property type="molecule type" value="Genomic_DNA"/>
</dbReference>
<dbReference type="Gene3D" id="3.40.630.30">
    <property type="match status" value="1"/>
</dbReference>
<evidence type="ECO:0000313" key="3">
    <source>
        <dbReference type="Proteomes" id="UP000500930"/>
    </source>
</evidence>
<dbReference type="Proteomes" id="UP000500930">
    <property type="component" value="Chromosome"/>
</dbReference>
<sequence length="258" mass="28889">MHPSSLATENLCGYMTYAVEMSSWTTKRIGNLLLTINGRQDSLFNYVFCNNGSADESAKAALAAWKYLQDAKTDATWVVDSQMKLWKNLVDKMGLNSPTVMKKVYAPIQKVRTLSKRRPDLVLERVTDDLSLTVLDELAVKIFYCNTNDLIILLRGVVKREQSRLKFFIAKLSDTVVGICGMYVQGDVVGLYSDGVLPEYRNMGIASEMVLRRLEIASSLFGCRYAVAQCVTQSVSLYEKLGFRVTGNLFLYPSLAAQ</sequence>
<protein>
    <submittedName>
        <fullName evidence="2">GNAT family N-acetyltransferase</fullName>
    </submittedName>
</protein>
<dbReference type="InterPro" id="IPR000182">
    <property type="entry name" value="GNAT_dom"/>
</dbReference>
<feature type="domain" description="N-acetyltransferase" evidence="1">
    <location>
        <begin position="109"/>
        <end position="258"/>
    </location>
</feature>
<reference evidence="2 3" key="1">
    <citation type="journal article" date="2020" name="Pathogens">
        <title>First Whole Genome Sequence of Anaplasma platys, an Obligate Intracellular Rickettsial Pathogen of Dogs.</title>
        <authorList>
            <person name="Llanes A."/>
            <person name="Rajeev S."/>
        </authorList>
    </citation>
    <scope>NUCLEOTIDE SEQUENCE [LARGE SCALE GENOMIC DNA]</scope>
    <source>
        <strain evidence="2 3">S3</strain>
    </source>
</reference>
<accession>A0A858PYW2</accession>